<accession>A0A0E1VVU9</accession>
<feature type="region of interest" description="Disordered" evidence="1">
    <location>
        <begin position="1"/>
        <end position="37"/>
    </location>
</feature>
<evidence type="ECO:0000313" key="2">
    <source>
        <dbReference type="EMBL" id="EET04264.1"/>
    </source>
</evidence>
<feature type="compositionally biased region" description="Polar residues" evidence="1">
    <location>
        <begin position="25"/>
        <end position="37"/>
    </location>
</feature>
<name>A0A0E1VVU9_BURPE</name>
<sequence length="55" mass="5993">MTRRSAGPDSLRAQRDARSMHRGGTSATGAMSAMSDTTIRRFHEKRAARMAARSA</sequence>
<dbReference type="HOGENOM" id="CLU_214242_0_0_4"/>
<proteinExistence type="predicted"/>
<dbReference type="AlphaFoldDB" id="A0A0E1VVU9"/>
<gene>
    <name evidence="2" type="ORF">BURPS1710A_A1955</name>
</gene>
<organism evidence="2">
    <name type="scientific">Burkholderia pseudomallei 1710a</name>
    <dbReference type="NCBI Taxonomy" id="320371"/>
    <lineage>
        <taxon>Bacteria</taxon>
        <taxon>Pseudomonadati</taxon>
        <taxon>Pseudomonadota</taxon>
        <taxon>Betaproteobacteria</taxon>
        <taxon>Burkholderiales</taxon>
        <taxon>Burkholderiaceae</taxon>
        <taxon>Burkholderia</taxon>
        <taxon>pseudomallei group</taxon>
    </lineage>
</organism>
<dbReference type="Proteomes" id="UP000001812">
    <property type="component" value="Chromosome II"/>
</dbReference>
<dbReference type="EMBL" id="CM000833">
    <property type="protein sequence ID" value="EET04264.1"/>
    <property type="molecule type" value="Genomic_DNA"/>
</dbReference>
<reference evidence="2" key="1">
    <citation type="submission" date="2009-05" db="EMBL/GenBank/DDBJ databases">
        <authorList>
            <person name="Harkins D.M."/>
            <person name="DeShazer D."/>
            <person name="Woods D.E."/>
            <person name="Brinkac L.M."/>
            <person name="Brown K.A."/>
            <person name="Hung G.C."/>
            <person name="Tuanyok A."/>
            <person name="Zhang B."/>
            <person name="Nierman W.C."/>
        </authorList>
    </citation>
    <scope>NUCLEOTIDE SEQUENCE [LARGE SCALE GENOMIC DNA]</scope>
    <source>
        <strain evidence="2">1710a</strain>
    </source>
</reference>
<protein>
    <submittedName>
        <fullName evidence="2">Uncharacterized protein</fullName>
    </submittedName>
</protein>
<evidence type="ECO:0000256" key="1">
    <source>
        <dbReference type="SAM" id="MobiDB-lite"/>
    </source>
</evidence>